<dbReference type="PANTHER" id="PTHR42891">
    <property type="entry name" value="D-GLYCERO-BETA-D-MANNO-HEPTOSE-1,7-BISPHOSPHATE 7-PHOSPHATASE"/>
    <property type="match status" value="1"/>
</dbReference>
<dbReference type="InterPro" id="IPR036412">
    <property type="entry name" value="HAD-like_sf"/>
</dbReference>
<comment type="subcellular location">
    <subcellularLocation>
        <location evidence="1 9">Cytoplasm</location>
    </subcellularLocation>
</comment>
<dbReference type="Pfam" id="PF13242">
    <property type="entry name" value="Hydrolase_like"/>
    <property type="match status" value="1"/>
</dbReference>
<evidence type="ECO:0000256" key="9">
    <source>
        <dbReference type="PIRNR" id="PIRNR004682"/>
    </source>
</evidence>
<feature type="binding site" evidence="11">
    <location>
        <begin position="107"/>
        <end position="108"/>
    </location>
    <ligand>
        <name>substrate</name>
    </ligand>
</feature>
<dbReference type="PANTHER" id="PTHR42891:SF1">
    <property type="entry name" value="D-GLYCERO-BETA-D-MANNO-HEPTOSE-1,7-BISPHOSPHATE 7-PHOSPHATASE"/>
    <property type="match status" value="1"/>
</dbReference>
<feature type="binding site" evidence="11">
    <location>
        <begin position="16"/>
        <end position="19"/>
    </location>
    <ligand>
        <name>substrate</name>
    </ligand>
</feature>
<evidence type="ECO:0000256" key="6">
    <source>
        <dbReference type="ARBA" id="ARBA00023277"/>
    </source>
</evidence>
<dbReference type="Gene3D" id="3.40.50.1000">
    <property type="entry name" value="HAD superfamily/HAD-like"/>
    <property type="match status" value="1"/>
</dbReference>
<dbReference type="GO" id="GO:0005975">
    <property type="term" value="P:carbohydrate metabolic process"/>
    <property type="evidence" value="ECO:0007669"/>
    <property type="project" value="InterPro"/>
</dbReference>
<keyword evidence="3 13" id="KW-0479">Metal-binding</keyword>
<evidence type="ECO:0000313" key="15">
    <source>
        <dbReference type="Proteomes" id="UP000307790"/>
    </source>
</evidence>
<comment type="cofactor">
    <cofactor evidence="13">
        <name>Zn(2+)</name>
        <dbReference type="ChEBI" id="CHEBI:29105"/>
    </cofactor>
</comment>
<dbReference type="NCBIfam" id="TIGR01662">
    <property type="entry name" value="HAD-SF-IIIA"/>
    <property type="match status" value="1"/>
</dbReference>
<feature type="binding site" evidence="13">
    <location>
        <position position="89"/>
    </location>
    <ligand>
        <name>Zn(2+)</name>
        <dbReference type="ChEBI" id="CHEBI:29105"/>
    </ligand>
</feature>
<comment type="caution">
    <text evidence="14">The sequence shown here is derived from an EMBL/GenBank/DDBJ whole genome shotgun (WGS) entry which is preliminary data.</text>
</comment>
<feature type="active site" description="Proton donor" evidence="10">
    <location>
        <position position="10"/>
    </location>
</feature>
<dbReference type="InterPro" id="IPR006543">
    <property type="entry name" value="Histidinol-phos"/>
</dbReference>
<dbReference type="RefSeq" id="WP_138319885.1">
    <property type="nucleotide sequence ID" value="NZ_VCBC01000008.1"/>
</dbReference>
<feature type="binding site" evidence="13">
    <location>
        <position position="8"/>
    </location>
    <ligand>
        <name>Mg(2+)</name>
        <dbReference type="ChEBI" id="CHEBI:18420"/>
    </ligand>
</feature>
<dbReference type="FunFam" id="3.40.50.1000:FF:000037">
    <property type="entry name" value="D,D-heptose 1,7-bisphosphate phosphatase"/>
    <property type="match status" value="1"/>
</dbReference>
<evidence type="ECO:0000256" key="4">
    <source>
        <dbReference type="ARBA" id="ARBA00022801"/>
    </source>
</evidence>
<dbReference type="SUPFAM" id="SSF56784">
    <property type="entry name" value="HAD-like"/>
    <property type="match status" value="1"/>
</dbReference>
<organism evidence="14 15">
    <name type="scientific">Thalassotalea litorea</name>
    <dbReference type="NCBI Taxonomy" id="2020715"/>
    <lineage>
        <taxon>Bacteria</taxon>
        <taxon>Pseudomonadati</taxon>
        <taxon>Pseudomonadota</taxon>
        <taxon>Gammaproteobacteria</taxon>
        <taxon>Alteromonadales</taxon>
        <taxon>Colwelliaceae</taxon>
        <taxon>Thalassotalea</taxon>
    </lineage>
</organism>
<dbReference type="NCBIfam" id="TIGR01656">
    <property type="entry name" value="Histidinol-ppas"/>
    <property type="match status" value="1"/>
</dbReference>
<feature type="binding site" evidence="13">
    <location>
        <position position="91"/>
    </location>
    <ligand>
        <name>Zn(2+)</name>
        <dbReference type="ChEBI" id="CHEBI:29105"/>
    </ligand>
</feature>
<dbReference type="InterPro" id="IPR023214">
    <property type="entry name" value="HAD_sf"/>
</dbReference>
<evidence type="ECO:0000256" key="11">
    <source>
        <dbReference type="PIRSR" id="PIRSR004682-2"/>
    </source>
</evidence>
<dbReference type="Proteomes" id="UP000307790">
    <property type="component" value="Unassembled WGS sequence"/>
</dbReference>
<dbReference type="InterPro" id="IPR006549">
    <property type="entry name" value="HAD-SF_hydro_IIIA"/>
</dbReference>
<feature type="binding site" evidence="11">
    <location>
        <begin position="8"/>
        <end position="10"/>
    </location>
    <ligand>
        <name>substrate</name>
    </ligand>
</feature>
<feature type="binding site" evidence="13">
    <location>
        <position position="133"/>
    </location>
    <ligand>
        <name>Mg(2+)</name>
        <dbReference type="ChEBI" id="CHEBI:18420"/>
    </ligand>
</feature>
<keyword evidence="6 9" id="KW-0119">Carbohydrate metabolism</keyword>
<gene>
    <name evidence="14" type="ORF">FE810_09870</name>
</gene>
<evidence type="ECO:0000256" key="8">
    <source>
        <dbReference type="ARBA" id="ARBA00061616"/>
    </source>
</evidence>
<keyword evidence="4 9" id="KW-0378">Hydrolase</keyword>
<feature type="site" description="Stabilizes the phosphoryl group" evidence="12">
    <location>
        <position position="108"/>
    </location>
</feature>
<evidence type="ECO:0000256" key="5">
    <source>
        <dbReference type="ARBA" id="ARBA00022833"/>
    </source>
</evidence>
<keyword evidence="2 9" id="KW-0963">Cytoplasm</keyword>
<dbReference type="OrthoDB" id="9781367at2"/>
<dbReference type="GO" id="GO:0016791">
    <property type="term" value="F:phosphatase activity"/>
    <property type="evidence" value="ECO:0007669"/>
    <property type="project" value="InterPro"/>
</dbReference>
<reference evidence="14 15" key="1">
    <citation type="submission" date="2019-05" db="EMBL/GenBank/DDBJ databases">
        <title>Genome sequences of Thalassotalea litorea 1K03283.</title>
        <authorList>
            <person name="Zhang D."/>
        </authorList>
    </citation>
    <scope>NUCLEOTIDE SEQUENCE [LARGE SCALE GENOMIC DNA]</scope>
    <source>
        <strain evidence="14 15">MCCC 1K03283</strain>
    </source>
</reference>
<feature type="binding site" evidence="13">
    <location>
        <position position="106"/>
    </location>
    <ligand>
        <name>Zn(2+)</name>
        <dbReference type="ChEBI" id="CHEBI:29105"/>
    </ligand>
</feature>
<evidence type="ECO:0000256" key="7">
    <source>
        <dbReference type="ARBA" id="ARBA00031828"/>
    </source>
</evidence>
<comment type="similarity">
    <text evidence="8 9">Belongs to the gmhB family.</text>
</comment>
<evidence type="ECO:0000313" key="14">
    <source>
        <dbReference type="EMBL" id="TLU65215.1"/>
    </source>
</evidence>
<proteinExistence type="inferred from homology"/>
<dbReference type="GO" id="GO:0005737">
    <property type="term" value="C:cytoplasm"/>
    <property type="evidence" value="ECO:0007669"/>
    <property type="project" value="UniProtKB-SubCell"/>
</dbReference>
<dbReference type="EMBL" id="VCBC01000008">
    <property type="protein sequence ID" value="TLU65215.1"/>
    <property type="molecule type" value="Genomic_DNA"/>
</dbReference>
<feature type="binding site" evidence="11">
    <location>
        <position position="134"/>
    </location>
    <ligand>
        <name>substrate</name>
    </ligand>
</feature>
<feature type="binding site" evidence="13">
    <location>
        <position position="104"/>
    </location>
    <ligand>
        <name>Zn(2+)</name>
        <dbReference type="ChEBI" id="CHEBI:29105"/>
    </ligand>
</feature>
<keyword evidence="15" id="KW-1185">Reference proteome</keyword>
<comment type="cofactor">
    <cofactor evidence="13">
        <name>Mg(2+)</name>
        <dbReference type="ChEBI" id="CHEBI:18420"/>
    </cofactor>
</comment>
<feature type="binding site" evidence="13">
    <location>
        <position position="134"/>
    </location>
    <ligand>
        <name>Mg(2+)</name>
        <dbReference type="ChEBI" id="CHEBI:18420"/>
    </ligand>
</feature>
<evidence type="ECO:0000256" key="3">
    <source>
        <dbReference type="ARBA" id="ARBA00022723"/>
    </source>
</evidence>
<protein>
    <recommendedName>
        <fullName evidence="7 9">D,D-heptose 1,7-bisphosphate phosphatase</fullName>
        <ecNumber evidence="9">3.1.3.-</ecNumber>
    </recommendedName>
</protein>
<feature type="site" description="Stabilizes the phosphoryl group" evidence="12">
    <location>
        <position position="50"/>
    </location>
</feature>
<dbReference type="PIRSF" id="PIRSF004682">
    <property type="entry name" value="GmhB"/>
    <property type="match status" value="1"/>
</dbReference>
<dbReference type="EC" id="3.1.3.-" evidence="9"/>
<keyword evidence="5 13" id="KW-0862">Zinc</keyword>
<feature type="site" description="Contributes to substrate recognition" evidence="12">
    <location>
        <position position="107"/>
    </location>
</feature>
<dbReference type="NCBIfam" id="TIGR00213">
    <property type="entry name" value="GmhB_yaeD"/>
    <property type="match status" value="1"/>
</dbReference>
<keyword evidence="13" id="KW-0460">Magnesium</keyword>
<evidence type="ECO:0000256" key="12">
    <source>
        <dbReference type="PIRSR" id="PIRSR004682-3"/>
    </source>
</evidence>
<evidence type="ECO:0000256" key="13">
    <source>
        <dbReference type="PIRSR" id="PIRSR004682-4"/>
    </source>
</evidence>
<feature type="active site" description="Nucleophile" evidence="10">
    <location>
        <position position="8"/>
    </location>
</feature>
<dbReference type="InterPro" id="IPR004446">
    <property type="entry name" value="Heptose_bisP_phosphatase"/>
</dbReference>
<dbReference type="AlphaFoldDB" id="A0A5R9II83"/>
<evidence type="ECO:0000256" key="2">
    <source>
        <dbReference type="ARBA" id="ARBA00022490"/>
    </source>
</evidence>
<dbReference type="CDD" id="cd07503">
    <property type="entry name" value="HAD_HisB-N"/>
    <property type="match status" value="1"/>
</dbReference>
<evidence type="ECO:0000256" key="10">
    <source>
        <dbReference type="PIRSR" id="PIRSR004682-1"/>
    </source>
</evidence>
<feature type="binding site" evidence="11">
    <location>
        <begin position="50"/>
        <end position="53"/>
    </location>
    <ligand>
        <name>substrate</name>
    </ligand>
</feature>
<evidence type="ECO:0000256" key="1">
    <source>
        <dbReference type="ARBA" id="ARBA00004496"/>
    </source>
</evidence>
<feature type="binding site" evidence="13">
    <location>
        <position position="10"/>
    </location>
    <ligand>
        <name>Mg(2+)</name>
        <dbReference type="ChEBI" id="CHEBI:18420"/>
    </ligand>
</feature>
<dbReference type="GO" id="GO:0046872">
    <property type="term" value="F:metal ion binding"/>
    <property type="evidence" value="ECO:0007669"/>
    <property type="project" value="UniProtKB-KW"/>
</dbReference>
<name>A0A5R9II83_9GAMM</name>
<accession>A0A5R9II83</accession>
<sequence length="179" mass="20144">MTKALFLDRDGIINIDHGYVSKIELFDFIPGIFELCHLAQQKGYLLIVVTNQSGIGRGKYSEQEFHQLTQWMTDRFAEHQVIINDVKYCPHHPTSAKPPYLKDCQCRKPGPGMILDAAADHKIDLSQSIFLGDKPSDMESAMAANVPTRLFLCGNYPDDDAVDAFRIKTLADVAEYLHS</sequence>